<organism evidence="1 2">
    <name type="scientific">Coniosporium uncinatum</name>
    <dbReference type="NCBI Taxonomy" id="93489"/>
    <lineage>
        <taxon>Eukaryota</taxon>
        <taxon>Fungi</taxon>
        <taxon>Dikarya</taxon>
        <taxon>Ascomycota</taxon>
        <taxon>Pezizomycotina</taxon>
        <taxon>Dothideomycetes</taxon>
        <taxon>Dothideomycetes incertae sedis</taxon>
        <taxon>Coniosporium</taxon>
    </lineage>
</organism>
<protein>
    <submittedName>
        <fullName evidence="1">Uncharacterized protein</fullName>
    </submittedName>
</protein>
<accession>A0ACC3DS43</accession>
<reference evidence="1" key="1">
    <citation type="submission" date="2024-09" db="EMBL/GenBank/DDBJ databases">
        <title>Black Yeasts Isolated from many extreme environments.</title>
        <authorList>
            <person name="Coleine C."/>
            <person name="Stajich J.E."/>
            <person name="Selbmann L."/>
        </authorList>
    </citation>
    <scope>NUCLEOTIDE SEQUENCE</scope>
    <source>
        <strain evidence="1">CCFEE 5737</strain>
    </source>
</reference>
<gene>
    <name evidence="1" type="ORF">LTS18_004645</name>
</gene>
<keyword evidence="2" id="KW-1185">Reference proteome</keyword>
<comment type="caution">
    <text evidence="1">The sequence shown here is derived from an EMBL/GenBank/DDBJ whole genome shotgun (WGS) entry which is preliminary data.</text>
</comment>
<dbReference type="Proteomes" id="UP001186974">
    <property type="component" value="Unassembled WGS sequence"/>
</dbReference>
<evidence type="ECO:0000313" key="2">
    <source>
        <dbReference type="Proteomes" id="UP001186974"/>
    </source>
</evidence>
<sequence>MRYTKFTTPHGRLNISVSGTPTTDSATILLIHGNSSDSRIWHPLLSVSPLSKTHRIIIWDLPGHGESSDAPDPGITYTMPGYAQAAVDVLKE</sequence>
<proteinExistence type="predicted"/>
<dbReference type="EMBL" id="JAWDJW010001090">
    <property type="protein sequence ID" value="KAK3079524.1"/>
    <property type="molecule type" value="Genomic_DNA"/>
</dbReference>
<feature type="non-terminal residue" evidence="1">
    <location>
        <position position="92"/>
    </location>
</feature>
<evidence type="ECO:0000313" key="1">
    <source>
        <dbReference type="EMBL" id="KAK3079524.1"/>
    </source>
</evidence>
<name>A0ACC3DS43_9PEZI</name>